<comment type="caution">
    <text evidence="1">The sequence shown here is derived from an EMBL/GenBank/DDBJ whole genome shotgun (WGS) entry which is preliminary data.</text>
</comment>
<organism evidence="1 2">
    <name type="scientific">Bdellovibrio bacteriovorus</name>
    <dbReference type="NCBI Taxonomy" id="959"/>
    <lineage>
        <taxon>Bacteria</taxon>
        <taxon>Pseudomonadati</taxon>
        <taxon>Bdellovibrionota</taxon>
        <taxon>Bdellovibrionia</taxon>
        <taxon>Bdellovibrionales</taxon>
        <taxon>Pseudobdellovibrionaceae</taxon>
        <taxon>Bdellovibrio</taxon>
    </lineage>
</organism>
<evidence type="ECO:0000313" key="2">
    <source>
        <dbReference type="Proteomes" id="UP000075391"/>
    </source>
</evidence>
<reference evidence="1 2" key="1">
    <citation type="submission" date="2016-03" db="EMBL/GenBank/DDBJ databases">
        <authorList>
            <person name="Ploux O."/>
        </authorList>
    </citation>
    <scope>NUCLEOTIDE SEQUENCE [LARGE SCALE GENOMIC DNA]</scope>
    <source>
        <strain evidence="1 2">BER2</strain>
    </source>
</reference>
<sequence>MAFSGISEAQSRSRWGSGIDFTQRAANREKSRWSLTEWLEMKNRNRMMDMWLSMNSPSPFEFMIGGSYNSFKTEVQDSGVENSYTSFAGEASAYAQFVGLTAEYENNTEESFNDLAGMLNIRLLGNSIQNTSFTIHYGQRTRESSDARLSQQFGQASLQVYLTKYFGLDGKYRYFLPTSTDELGDVEGSYTEAGLFIDFKAVRIFGAWYKENQKTKIPAATDDTVTDRQGIRSGLKIYF</sequence>
<evidence type="ECO:0000313" key="1">
    <source>
        <dbReference type="EMBL" id="KYG64634.1"/>
    </source>
</evidence>
<dbReference type="OrthoDB" id="5290633at2"/>
<dbReference type="EMBL" id="LUKF01000012">
    <property type="protein sequence ID" value="KYG64634.1"/>
    <property type="molecule type" value="Genomic_DNA"/>
</dbReference>
<dbReference type="Proteomes" id="UP000075391">
    <property type="component" value="Unassembled WGS sequence"/>
</dbReference>
<name>A0A150WL21_BDEBC</name>
<accession>A0A150WL21</accession>
<proteinExistence type="predicted"/>
<dbReference type="AlphaFoldDB" id="A0A150WL21"/>
<evidence type="ECO:0008006" key="3">
    <source>
        <dbReference type="Google" id="ProtNLM"/>
    </source>
</evidence>
<gene>
    <name evidence="1" type="ORF">AZI85_03820</name>
</gene>
<protein>
    <recommendedName>
        <fullName evidence="3">Outer membrane protein</fullName>
    </recommendedName>
</protein>